<dbReference type="InterPro" id="IPR038765">
    <property type="entry name" value="Papain-like_cys_pep_sf"/>
</dbReference>
<keyword evidence="4" id="KW-0788">Thiol protease</keyword>
<evidence type="ECO:0000256" key="2">
    <source>
        <dbReference type="ARBA" id="ARBA00022670"/>
    </source>
</evidence>
<evidence type="ECO:0000313" key="8">
    <source>
        <dbReference type="Proteomes" id="UP000093902"/>
    </source>
</evidence>
<dbReference type="GO" id="GO:0006508">
    <property type="term" value="P:proteolysis"/>
    <property type="evidence" value="ECO:0007669"/>
    <property type="project" value="UniProtKB-KW"/>
</dbReference>
<evidence type="ECO:0000313" key="7">
    <source>
        <dbReference type="EMBL" id="OBB33061.1"/>
    </source>
</evidence>
<keyword evidence="3" id="KW-0378">Hydrolase</keyword>
<dbReference type="SUPFAM" id="SSF54001">
    <property type="entry name" value="Cysteine proteinases"/>
    <property type="match status" value="1"/>
</dbReference>
<comment type="similarity">
    <text evidence="1">Belongs to the peptidase C40 family.</text>
</comment>
<feature type="compositionally biased region" description="Low complexity" evidence="5">
    <location>
        <begin position="1176"/>
        <end position="1190"/>
    </location>
</feature>
<dbReference type="PROSITE" id="PS51935">
    <property type="entry name" value="NLPC_P60"/>
    <property type="match status" value="1"/>
</dbReference>
<dbReference type="Pfam" id="PF10145">
    <property type="entry name" value="PhageMin_Tail"/>
    <property type="match status" value="1"/>
</dbReference>
<feature type="compositionally biased region" description="Basic and acidic residues" evidence="5">
    <location>
        <begin position="1052"/>
        <end position="1095"/>
    </location>
</feature>
<feature type="region of interest" description="Disordered" evidence="5">
    <location>
        <begin position="1176"/>
        <end position="1220"/>
    </location>
</feature>
<feature type="compositionally biased region" description="Polar residues" evidence="5">
    <location>
        <begin position="1097"/>
        <end position="1110"/>
    </location>
</feature>
<protein>
    <recommendedName>
        <fullName evidence="6">NlpC/P60 domain-containing protein</fullName>
    </recommendedName>
</protein>
<evidence type="ECO:0000259" key="6">
    <source>
        <dbReference type="PROSITE" id="PS51935"/>
    </source>
</evidence>
<dbReference type="InterPro" id="IPR010090">
    <property type="entry name" value="Phage_tape_meas"/>
</dbReference>
<dbReference type="RefSeq" id="WP_064929747.1">
    <property type="nucleotide sequence ID" value="NZ_LZSO01000009.1"/>
</dbReference>
<feature type="compositionally biased region" description="Gly residues" evidence="5">
    <location>
        <begin position="1191"/>
        <end position="1220"/>
    </location>
</feature>
<organism evidence="7 8">
    <name type="scientific">Mycolicibacterium peregrinum</name>
    <name type="common">Mycobacterium peregrinum</name>
    <dbReference type="NCBI Taxonomy" id="43304"/>
    <lineage>
        <taxon>Bacteria</taxon>
        <taxon>Bacillati</taxon>
        <taxon>Actinomycetota</taxon>
        <taxon>Actinomycetes</taxon>
        <taxon>Mycobacteriales</taxon>
        <taxon>Mycobacteriaceae</taxon>
        <taxon>Mycolicibacterium</taxon>
    </lineage>
</organism>
<evidence type="ECO:0000256" key="5">
    <source>
        <dbReference type="SAM" id="MobiDB-lite"/>
    </source>
</evidence>
<accession>A0A1A0REX6</accession>
<proteinExistence type="inferred from homology"/>
<feature type="region of interest" description="Disordered" evidence="5">
    <location>
        <begin position="1049"/>
        <end position="1121"/>
    </location>
</feature>
<keyword evidence="2" id="KW-0645">Protease</keyword>
<dbReference type="InterPro" id="IPR000064">
    <property type="entry name" value="NLP_P60_dom"/>
</dbReference>
<evidence type="ECO:0000256" key="1">
    <source>
        <dbReference type="ARBA" id="ARBA00007074"/>
    </source>
</evidence>
<dbReference type="GO" id="GO:0008234">
    <property type="term" value="F:cysteine-type peptidase activity"/>
    <property type="evidence" value="ECO:0007669"/>
    <property type="project" value="UniProtKB-KW"/>
</dbReference>
<comment type="caution">
    <text evidence="7">The sequence shown here is derived from an EMBL/GenBank/DDBJ whole genome shotgun (WGS) entry which is preliminary data.</text>
</comment>
<name>A0A1A0REX6_MYCPR</name>
<dbReference type="Proteomes" id="UP000093902">
    <property type="component" value="Unassembled WGS sequence"/>
</dbReference>
<sequence>MTAPSGGIELAQVWVPLMPEASRLAQGVNKIAGDAEKRFGRSGKVMGGHLAKGLEQGSRHAVASMKDVERATDQLAKARAKDEDAAGRVRVAQTRLDDVLAKGKATAAQRVTAEEALARVQRQREQTTEQLARAEKQLTKAKADNTAGSLKSKMPLGHQAAEGGSSAGGEFVAGFADGIKGLGGKGGPIAMAIMAAGGVAIAGGAFLGRQLWAGMQREQRRDVIAARIGVDEATMARYGQVAARAYTANFGESVEGNLDSIGAAIQAGIIPKDAGSGDIERTLANLETAKTVMGEDIPQVSRAVGQMMKTGLVDTVEQATDVLIAGQQQGANLGGDWIDTLNEYSTQFRKLGLDAGTATVLIGQMVSNGARDSDVAADAIKEFSIRAVDGSKTTTEAFGALGLNAQEMTEKFAAGGPAARDGLQQVLAGIAAIKDPAQQSQVAVKLFGTQAEDLGAALGSMDLSKVADGMKSVEGATKRASETMADNAASSVESARRSIEVSAQNVQTALAKAFGPQLDKMGGWFRDHQGDIVRFFSNVGSAALKGLDGFGAFASGTLRFLAVIGSASRTIVPMVLGPISTMVKGLGSALSHLPGKAGEMGRALQTAGKGIDWYRDQVKQSGDRLNAMADGVDKLRSGLPGAADELTRMGNETADVTDLMTALGDAVITMPDGHTITLKDNTPEVQERLTALGIKVQTLPDGTVTILADTEEGQRIIDSWRRQETGEPVNVPVGADTSPAESDLDRFLTSLTGKRIDMPMGVTPPAPNGSTIFAGPYPRARGGIDVWGAVSSYAGGKLPSTALIQHPVGSRGLVQWAEPSTHGEAFIPLAPGNRRRSTAIWLETGRRLGALRFEQGGIRSGGAGALDQAVSDMLGTPYVRGGHSPQGADCSGAMSYLVNAALGLPQDSRMATGNAAAWLAERGFVEGDGGPGTLRIGWKNGGPGGGHMAGTLPDGRNVEQGGSVGDFTVGSGAAGASDAQFTNHMFLPSNALYPDGAPYGSGGGSGVRGYGSSGSGGASGPSGGSGGGYGSEQERDSAIADAQDRLATAEGAVREKEARLREVKADADAKESDRIAAENDLADSQRDRDKAHAELTEAQNKPTDSGTSDGKNGGPDGKSFAKDMLSGALEFAGLDGSVFSNPMEWGITKLLTGGANYVGGLLKNLDPNKLRLNPYGPGNMPYGGAPAGPQHGRGPGSPGPGNQGDGGLGGFQLGDGGGMSSVGDTLTGALPQVSDFLPSPATNTPNVDASINIHGPVGVSPNDLMSRIHAERNDRARSAGSGLKGVGGF</sequence>
<feature type="region of interest" description="Disordered" evidence="5">
    <location>
        <begin position="138"/>
        <end position="162"/>
    </location>
</feature>
<feature type="region of interest" description="Disordered" evidence="5">
    <location>
        <begin position="1008"/>
        <end position="1036"/>
    </location>
</feature>
<feature type="domain" description="NlpC/P60" evidence="6">
    <location>
        <begin position="859"/>
        <end position="993"/>
    </location>
</feature>
<feature type="compositionally biased region" description="Gly residues" evidence="5">
    <location>
        <begin position="1008"/>
        <end position="1030"/>
    </location>
</feature>
<evidence type="ECO:0000256" key="4">
    <source>
        <dbReference type="ARBA" id="ARBA00022807"/>
    </source>
</evidence>
<evidence type="ECO:0000256" key="3">
    <source>
        <dbReference type="ARBA" id="ARBA00022801"/>
    </source>
</evidence>
<gene>
    <name evidence="7" type="ORF">A5792_11575</name>
</gene>
<dbReference type="OrthoDB" id="4753829at2"/>
<dbReference type="Gene3D" id="3.90.1720.10">
    <property type="entry name" value="endopeptidase domain like (from Nostoc punctiforme)"/>
    <property type="match status" value="1"/>
</dbReference>
<reference evidence="8" key="1">
    <citation type="submission" date="2016-06" db="EMBL/GenBank/DDBJ databases">
        <authorList>
            <person name="Sutton G."/>
            <person name="Brinkac L."/>
            <person name="Sanka R."/>
            <person name="Adams M."/>
            <person name="Lau E."/>
            <person name="Mehaffy C."/>
            <person name="Tameris M."/>
            <person name="Hatherill M."/>
            <person name="Hanekom W."/>
            <person name="Mahomed H."/>
            <person name="Mcshane H."/>
        </authorList>
    </citation>
    <scope>NUCLEOTIDE SEQUENCE [LARGE SCALE GENOMIC DNA]</scope>
    <source>
        <strain evidence="8">852002-51209_SCH5440388</strain>
    </source>
</reference>
<dbReference type="EMBL" id="LZSO01000009">
    <property type="protein sequence ID" value="OBB33061.1"/>
    <property type="molecule type" value="Genomic_DNA"/>
</dbReference>